<dbReference type="PANTHER" id="PTHR10302:SF0">
    <property type="entry name" value="SINGLE-STRANDED DNA-BINDING PROTEIN, MITOCHONDRIAL"/>
    <property type="match status" value="1"/>
</dbReference>
<dbReference type="AlphaFoldDB" id="A0A832MMB1"/>
<dbReference type="GO" id="GO:0003697">
    <property type="term" value="F:single-stranded DNA binding"/>
    <property type="evidence" value="ECO:0007669"/>
    <property type="project" value="InterPro"/>
</dbReference>
<organism evidence="3">
    <name type="scientific">Eiseniibacteriota bacterium</name>
    <dbReference type="NCBI Taxonomy" id="2212470"/>
    <lineage>
        <taxon>Bacteria</taxon>
        <taxon>Candidatus Eiseniibacteriota</taxon>
    </lineage>
</organism>
<evidence type="ECO:0000256" key="1">
    <source>
        <dbReference type="ARBA" id="ARBA00023125"/>
    </source>
</evidence>
<proteinExistence type="predicted"/>
<accession>A0A832MMB1</accession>
<gene>
    <name evidence="3" type="ORF">ENR23_04825</name>
</gene>
<dbReference type="GO" id="GO:0009295">
    <property type="term" value="C:nucleoid"/>
    <property type="evidence" value="ECO:0007669"/>
    <property type="project" value="TreeGrafter"/>
</dbReference>
<name>A0A832MMB1_UNCEI</name>
<evidence type="ECO:0000313" key="3">
    <source>
        <dbReference type="EMBL" id="HGZ42743.1"/>
    </source>
</evidence>
<dbReference type="PANTHER" id="PTHR10302">
    <property type="entry name" value="SINGLE-STRANDED DNA-BINDING PROTEIN"/>
    <property type="match status" value="1"/>
</dbReference>
<reference evidence="3" key="1">
    <citation type="journal article" date="2020" name="mSystems">
        <title>Genome- and Community-Level Interaction Insights into Carbon Utilization and Element Cycling Functions of Hydrothermarchaeota in Hydrothermal Sediment.</title>
        <authorList>
            <person name="Zhou Z."/>
            <person name="Liu Y."/>
            <person name="Xu W."/>
            <person name="Pan J."/>
            <person name="Luo Z.H."/>
            <person name="Li M."/>
        </authorList>
    </citation>
    <scope>NUCLEOTIDE SEQUENCE [LARGE SCALE GENOMIC DNA]</scope>
    <source>
        <strain evidence="3">SpSt-381</strain>
    </source>
</reference>
<comment type="caution">
    <text evidence="3">The sequence shown here is derived from an EMBL/GenBank/DDBJ whole genome shotgun (WGS) entry which is preliminary data.</text>
</comment>
<dbReference type="InterPro" id="IPR012340">
    <property type="entry name" value="NA-bd_OB-fold"/>
</dbReference>
<protein>
    <recommendedName>
        <fullName evidence="2">Single-stranded DNA-binding protein</fullName>
    </recommendedName>
</protein>
<dbReference type="CDD" id="cd04496">
    <property type="entry name" value="SSB_OBF"/>
    <property type="match status" value="1"/>
</dbReference>
<dbReference type="PIRSF" id="PIRSF002070">
    <property type="entry name" value="SSB"/>
    <property type="match status" value="1"/>
</dbReference>
<evidence type="ECO:0000256" key="2">
    <source>
        <dbReference type="PIRNR" id="PIRNR002070"/>
    </source>
</evidence>
<dbReference type="EMBL" id="DSQF01000012">
    <property type="protein sequence ID" value="HGZ42743.1"/>
    <property type="molecule type" value="Genomic_DNA"/>
</dbReference>
<keyword evidence="1 2" id="KW-0238">DNA-binding</keyword>
<dbReference type="GO" id="GO:0006260">
    <property type="term" value="P:DNA replication"/>
    <property type="evidence" value="ECO:0007669"/>
    <property type="project" value="InterPro"/>
</dbReference>
<dbReference type="PROSITE" id="PS50935">
    <property type="entry name" value="SSB"/>
    <property type="match status" value="1"/>
</dbReference>
<dbReference type="InterPro" id="IPR011344">
    <property type="entry name" value="ssDNA-bd"/>
</dbReference>
<dbReference type="Pfam" id="PF00436">
    <property type="entry name" value="SSB"/>
    <property type="match status" value="1"/>
</dbReference>
<dbReference type="InterPro" id="IPR000424">
    <property type="entry name" value="Primosome_PriB/ssb"/>
</dbReference>
<dbReference type="Gene3D" id="2.40.50.140">
    <property type="entry name" value="Nucleic acid-binding proteins"/>
    <property type="match status" value="1"/>
</dbReference>
<sequence>MSHPDPLHDPENVQAEDVLTDVNEAHITGNVVGEPRLTRTPTGHEVGTIIVQTLRIFRANGKRKETVEHHHVAAWDAMAQKLRDLKPGNRVSVFGYLHTRFKADQETGVKLRKTEIVADQLIVHH</sequence>
<dbReference type="SUPFAM" id="SSF50249">
    <property type="entry name" value="Nucleic acid-binding proteins"/>
    <property type="match status" value="1"/>
</dbReference>